<gene>
    <name evidence="1" type="ORF">AFUS01_LOCUS11917</name>
</gene>
<evidence type="ECO:0000313" key="1">
    <source>
        <dbReference type="EMBL" id="CAG7722805.1"/>
    </source>
</evidence>
<evidence type="ECO:0000313" key="2">
    <source>
        <dbReference type="Proteomes" id="UP000708208"/>
    </source>
</evidence>
<proteinExistence type="predicted"/>
<protein>
    <submittedName>
        <fullName evidence="1">Uncharacterized protein</fullName>
    </submittedName>
</protein>
<sequence>NRFDSRMDRCNRREGCSLWRTWRTCNCLW</sequence>
<keyword evidence="2" id="KW-1185">Reference proteome</keyword>
<organism evidence="1 2">
    <name type="scientific">Allacma fusca</name>
    <dbReference type="NCBI Taxonomy" id="39272"/>
    <lineage>
        <taxon>Eukaryota</taxon>
        <taxon>Metazoa</taxon>
        <taxon>Ecdysozoa</taxon>
        <taxon>Arthropoda</taxon>
        <taxon>Hexapoda</taxon>
        <taxon>Collembola</taxon>
        <taxon>Symphypleona</taxon>
        <taxon>Sminthuridae</taxon>
        <taxon>Allacma</taxon>
    </lineage>
</organism>
<comment type="caution">
    <text evidence="1">The sequence shown here is derived from an EMBL/GenBank/DDBJ whole genome shotgun (WGS) entry which is preliminary data.</text>
</comment>
<feature type="non-terminal residue" evidence="1">
    <location>
        <position position="1"/>
    </location>
</feature>
<accession>A0A8J2JVM2</accession>
<reference evidence="1" key="1">
    <citation type="submission" date="2021-06" db="EMBL/GenBank/DDBJ databases">
        <authorList>
            <person name="Hodson N. C."/>
            <person name="Mongue J. A."/>
            <person name="Jaron S. K."/>
        </authorList>
    </citation>
    <scope>NUCLEOTIDE SEQUENCE</scope>
</reference>
<dbReference type="EMBL" id="CAJVCH010092487">
    <property type="protein sequence ID" value="CAG7722805.1"/>
    <property type="molecule type" value="Genomic_DNA"/>
</dbReference>
<dbReference type="Proteomes" id="UP000708208">
    <property type="component" value="Unassembled WGS sequence"/>
</dbReference>
<dbReference type="AlphaFoldDB" id="A0A8J2JVM2"/>
<name>A0A8J2JVM2_9HEXA</name>